<gene>
    <name evidence="3" type="ORF">FEN17_09815</name>
</gene>
<evidence type="ECO:0000256" key="1">
    <source>
        <dbReference type="ARBA" id="ARBA00022679"/>
    </source>
</evidence>
<accession>A0A5R9L5Z5</accession>
<reference evidence="3 4" key="1">
    <citation type="submission" date="2019-05" db="EMBL/GenBank/DDBJ databases">
        <authorList>
            <person name="Qu J.-H."/>
        </authorList>
    </citation>
    <scope>NUCLEOTIDE SEQUENCE [LARGE SCALE GENOMIC DNA]</scope>
    <source>
        <strain evidence="3 4">T17</strain>
    </source>
</reference>
<dbReference type="Proteomes" id="UP000306402">
    <property type="component" value="Unassembled WGS sequence"/>
</dbReference>
<dbReference type="Gene3D" id="3.40.50.510">
    <property type="entry name" value="Phosphotransferase system, mannose-type IIA component"/>
    <property type="match status" value="1"/>
</dbReference>
<dbReference type="Pfam" id="PF03610">
    <property type="entry name" value="EIIA-man"/>
    <property type="match status" value="1"/>
</dbReference>
<evidence type="ECO:0000313" key="4">
    <source>
        <dbReference type="Proteomes" id="UP000306402"/>
    </source>
</evidence>
<keyword evidence="1" id="KW-0808">Transferase</keyword>
<dbReference type="SUPFAM" id="SSF53062">
    <property type="entry name" value="PTS system fructose IIA component-like"/>
    <property type="match status" value="1"/>
</dbReference>
<keyword evidence="4" id="KW-1185">Reference proteome</keyword>
<dbReference type="OrthoDB" id="9799827at2"/>
<dbReference type="GO" id="GO:0016020">
    <property type="term" value="C:membrane"/>
    <property type="evidence" value="ECO:0007669"/>
    <property type="project" value="InterPro"/>
</dbReference>
<dbReference type="AlphaFoldDB" id="A0A5R9L5Z5"/>
<dbReference type="InterPro" id="IPR051471">
    <property type="entry name" value="Bacterial_PTS_sugar_comp"/>
</dbReference>
<name>A0A5R9L5Z5_9BACT</name>
<dbReference type="InterPro" id="IPR036662">
    <property type="entry name" value="PTS_EIIA_man-typ_sf"/>
</dbReference>
<organism evidence="3 4">
    <name type="scientific">Dyadobacter luticola</name>
    <dbReference type="NCBI Taxonomy" id="1979387"/>
    <lineage>
        <taxon>Bacteria</taxon>
        <taxon>Pseudomonadati</taxon>
        <taxon>Bacteroidota</taxon>
        <taxon>Cytophagia</taxon>
        <taxon>Cytophagales</taxon>
        <taxon>Spirosomataceae</taxon>
        <taxon>Dyadobacter</taxon>
    </lineage>
</organism>
<dbReference type="PANTHER" id="PTHR33799:SF1">
    <property type="entry name" value="PTS SYSTEM MANNOSE-SPECIFIC EIIAB COMPONENT-RELATED"/>
    <property type="match status" value="1"/>
</dbReference>
<dbReference type="PROSITE" id="PS51096">
    <property type="entry name" value="PTS_EIIA_TYPE_4"/>
    <property type="match status" value="1"/>
</dbReference>
<dbReference type="PANTHER" id="PTHR33799">
    <property type="entry name" value="PTS PERMEASE-RELATED-RELATED"/>
    <property type="match status" value="1"/>
</dbReference>
<feature type="domain" description="PTS EIIA type-4" evidence="2">
    <location>
        <begin position="1"/>
        <end position="127"/>
    </location>
</feature>
<comment type="caution">
    <text evidence="3">The sequence shown here is derived from an EMBL/GenBank/DDBJ whole genome shotgun (WGS) entry which is preliminary data.</text>
</comment>
<proteinExistence type="predicted"/>
<dbReference type="RefSeq" id="WP_138365077.1">
    <property type="nucleotide sequence ID" value="NZ_VCEJ01000002.1"/>
</dbReference>
<sequence>MRKFLIATHGTFSLGAKSSLDLIIGPMENVYLIQAYSEENKGIEDELKAVLENIGEKDELVAFTDLMGGSVTNQLLRQVAQQQAFKPNVHIVSGFNLPLLIEILLADEEEPVTDIIAQAIEAAKEQIVYVNQILNPKEENDFDD</sequence>
<dbReference type="GO" id="GO:0016740">
    <property type="term" value="F:transferase activity"/>
    <property type="evidence" value="ECO:0007669"/>
    <property type="project" value="UniProtKB-KW"/>
</dbReference>
<evidence type="ECO:0000259" key="2">
    <source>
        <dbReference type="PROSITE" id="PS51096"/>
    </source>
</evidence>
<protein>
    <recommendedName>
        <fullName evidence="2">PTS EIIA type-4 domain-containing protein</fullName>
    </recommendedName>
</protein>
<dbReference type="InterPro" id="IPR004701">
    <property type="entry name" value="PTS_EIIA_man-typ"/>
</dbReference>
<evidence type="ECO:0000313" key="3">
    <source>
        <dbReference type="EMBL" id="TLV03868.1"/>
    </source>
</evidence>
<dbReference type="EMBL" id="VCEJ01000002">
    <property type="protein sequence ID" value="TLV03868.1"/>
    <property type="molecule type" value="Genomic_DNA"/>
</dbReference>
<dbReference type="GO" id="GO:0009401">
    <property type="term" value="P:phosphoenolpyruvate-dependent sugar phosphotransferase system"/>
    <property type="evidence" value="ECO:0007669"/>
    <property type="project" value="InterPro"/>
</dbReference>